<name>A0A6H1ZFW2_9ZZZZ</name>
<dbReference type="EMBL" id="MT144628">
    <property type="protein sequence ID" value="QJH95748.1"/>
    <property type="molecule type" value="Genomic_DNA"/>
</dbReference>
<organism evidence="3">
    <name type="scientific">viral metagenome</name>
    <dbReference type="NCBI Taxonomy" id="1070528"/>
    <lineage>
        <taxon>unclassified sequences</taxon>
        <taxon>metagenomes</taxon>
        <taxon>organismal metagenomes</taxon>
    </lineage>
</organism>
<dbReference type="Gene3D" id="3.40.50.300">
    <property type="entry name" value="P-loop containing nucleotide triphosphate hydrolases"/>
    <property type="match status" value="1"/>
</dbReference>
<evidence type="ECO:0000259" key="2">
    <source>
        <dbReference type="Pfam" id="PF13476"/>
    </source>
</evidence>
<reference evidence="3" key="1">
    <citation type="submission" date="2020-03" db="EMBL/GenBank/DDBJ databases">
        <title>The deep terrestrial virosphere.</title>
        <authorList>
            <person name="Holmfeldt K."/>
            <person name="Nilsson E."/>
            <person name="Simone D."/>
            <person name="Lopez-Fernandez M."/>
            <person name="Wu X."/>
            <person name="de Brujin I."/>
            <person name="Lundin D."/>
            <person name="Andersson A."/>
            <person name="Bertilsson S."/>
            <person name="Dopson M."/>
        </authorList>
    </citation>
    <scope>NUCLEOTIDE SEQUENCE</scope>
    <source>
        <strain evidence="4">MM415B04024</strain>
        <strain evidence="3">TM448A00336</strain>
        <strain evidence="5">TM448B00512</strain>
    </source>
</reference>
<dbReference type="Pfam" id="PF13476">
    <property type="entry name" value="AAA_23"/>
    <property type="match status" value="1"/>
</dbReference>
<dbReference type="PANTHER" id="PTHR32182:SF22">
    <property type="entry name" value="ATP-DEPENDENT ENDONUCLEASE, OLD FAMILY-RELATED"/>
    <property type="match status" value="1"/>
</dbReference>
<dbReference type="GO" id="GO:0016887">
    <property type="term" value="F:ATP hydrolysis activity"/>
    <property type="evidence" value="ECO:0007669"/>
    <property type="project" value="InterPro"/>
</dbReference>
<dbReference type="SUPFAM" id="SSF52540">
    <property type="entry name" value="P-loop containing nucleoside triphosphate hydrolases"/>
    <property type="match status" value="1"/>
</dbReference>
<feature type="coiled-coil region" evidence="1">
    <location>
        <begin position="280"/>
        <end position="307"/>
    </location>
</feature>
<gene>
    <name evidence="4" type="ORF">MM415B04024_0006</name>
    <name evidence="3" type="ORF">TM448A00336_0004</name>
    <name evidence="5" type="ORF">TM448B00512_0015</name>
</gene>
<dbReference type="PANTHER" id="PTHR32182">
    <property type="entry name" value="DNA REPLICATION AND REPAIR PROTEIN RECF"/>
    <property type="match status" value="1"/>
</dbReference>
<protein>
    <submittedName>
        <fullName evidence="3">Putative ATPase domain containing protein</fullName>
    </submittedName>
</protein>
<dbReference type="EMBL" id="MT143197">
    <property type="protein sequence ID" value="QJA94026.1"/>
    <property type="molecule type" value="Genomic_DNA"/>
</dbReference>
<dbReference type="GO" id="GO:0000731">
    <property type="term" value="P:DNA synthesis involved in DNA repair"/>
    <property type="evidence" value="ECO:0007669"/>
    <property type="project" value="TreeGrafter"/>
</dbReference>
<evidence type="ECO:0000256" key="1">
    <source>
        <dbReference type="SAM" id="Coils"/>
    </source>
</evidence>
<evidence type="ECO:0000313" key="3">
    <source>
        <dbReference type="EMBL" id="QJA46155.1"/>
    </source>
</evidence>
<evidence type="ECO:0000313" key="4">
    <source>
        <dbReference type="EMBL" id="QJA94026.1"/>
    </source>
</evidence>
<feature type="coiled-coil region" evidence="1">
    <location>
        <begin position="206"/>
        <end position="240"/>
    </location>
</feature>
<dbReference type="InterPro" id="IPR027417">
    <property type="entry name" value="P-loop_NTPase"/>
</dbReference>
<keyword evidence="1" id="KW-0175">Coiled coil</keyword>
<evidence type="ECO:0000313" key="5">
    <source>
        <dbReference type="EMBL" id="QJH95748.1"/>
    </source>
</evidence>
<sequence length="403" mass="43690">MKIISLEVQNVKRIKAVRIEPDGNLIIIGGDNGQGKTSVLDSITYALAGKSAQPSKPVRDGEEKATTEIDLGDFVVKRTITASGGGTLTVTAANGARFASPQSMLDKLVGKLSFDPLEFSRMRPAEQAKVLRDLVGLDLSGLDTERQQAYDARTEVNRDVKRLRSQFESMPEGDPTAEGVSVSALADELEAVRERNRERIAINEAILATERDREEVLAKIEELKERAALMANEIKALDVEAQKAGNKEPTEEIVSKIKGAEEINRAVDAAFERKKVLHELKKSDVRSEELTERIEEIDAKKESAIAAASFPVSGLGVSDDGVTYNGIPFEQASSAEQLRVSVAIGLALNPDLKVLLVRDGSLLDSTNLGMVRKMAEDADAQVWIERVGKTGEVSVVIEDGEVA</sequence>
<accession>A0A6H1ZFW2</accession>
<feature type="domain" description="Rad50/SbcC-type AAA" evidence="2">
    <location>
        <begin position="5"/>
        <end position="299"/>
    </location>
</feature>
<dbReference type="InterPro" id="IPR038729">
    <property type="entry name" value="Rad50/SbcC_AAA"/>
</dbReference>
<proteinExistence type="predicted"/>
<dbReference type="AlphaFoldDB" id="A0A6H1ZFW2"/>
<dbReference type="EMBL" id="MT144004">
    <property type="protein sequence ID" value="QJA46155.1"/>
    <property type="molecule type" value="Genomic_DNA"/>
</dbReference>
<dbReference type="GO" id="GO:0006302">
    <property type="term" value="P:double-strand break repair"/>
    <property type="evidence" value="ECO:0007669"/>
    <property type="project" value="InterPro"/>
</dbReference>